<feature type="transmembrane region" description="Helical" evidence="1">
    <location>
        <begin position="127"/>
        <end position="149"/>
    </location>
</feature>
<proteinExistence type="predicted"/>
<sequence length="414" mass="47346">MLVRTLIQINKLRFKLLLAEQTFAEHIHDPKFSSSINLALVQPESERKVGRIKLLTKGFNRMSGRIGSLSGSSQGFESDLHLSKHKYKSSFSNSTASDEISESKVSSKIPGLPDHVARVKFYTSSRFGLLVSLAPGTIVVATVVIVYALNESLFCSGCESPFKRTEGRFIIFGLVMSLASFIVYSLWKLRNEPDPKGIRREMYVAVKFALPLALLWFIFSLVDPGDVETEGKINWIFIISLAFLNVFTLTVYRNIKVSNQYSLSNLADNKKQKTASDEFQVVLKSELGTNLFKSHLVNELSIENFYFWKEALDWRASFDKVSKHRRENRFLYLYDMFLDDASAPLLVNLEDKIYAELRKTAKKEVELNKHTLDDAINTMYILLEFDSFPRFRDSDLYEQFSLSSNGDNDFEMSL</sequence>
<evidence type="ECO:0000256" key="1">
    <source>
        <dbReference type="SAM" id="Phobius"/>
    </source>
</evidence>
<gene>
    <name evidence="3" type="ORF">ASTO00021_LOCUS15803</name>
</gene>
<dbReference type="Gene3D" id="1.10.167.10">
    <property type="entry name" value="Regulator of G-protein Signalling 4, domain 2"/>
    <property type="match status" value="1"/>
</dbReference>
<reference evidence="3" key="1">
    <citation type="submission" date="2021-01" db="EMBL/GenBank/DDBJ databases">
        <authorList>
            <person name="Corre E."/>
            <person name="Pelletier E."/>
            <person name="Niang G."/>
            <person name="Scheremetjew M."/>
            <person name="Finn R."/>
            <person name="Kale V."/>
            <person name="Holt S."/>
            <person name="Cochrane G."/>
            <person name="Meng A."/>
            <person name="Brown T."/>
            <person name="Cohen L."/>
        </authorList>
    </citation>
    <scope>NUCLEOTIDE SEQUENCE</scope>
    <source>
        <strain evidence="3">GSBS06</strain>
    </source>
</reference>
<evidence type="ECO:0000259" key="2">
    <source>
        <dbReference type="PROSITE" id="PS50132"/>
    </source>
</evidence>
<dbReference type="Pfam" id="PF00615">
    <property type="entry name" value="RGS"/>
    <property type="match status" value="1"/>
</dbReference>
<dbReference type="SMART" id="SM00315">
    <property type="entry name" value="RGS"/>
    <property type="match status" value="1"/>
</dbReference>
<feature type="transmembrane region" description="Helical" evidence="1">
    <location>
        <begin position="233"/>
        <end position="252"/>
    </location>
</feature>
<accession>A0A7S3PNZ3</accession>
<dbReference type="EMBL" id="HBIN01020654">
    <property type="protein sequence ID" value="CAE0445799.1"/>
    <property type="molecule type" value="Transcribed_RNA"/>
</dbReference>
<dbReference type="SUPFAM" id="SSF48097">
    <property type="entry name" value="Regulator of G-protein signaling, RGS"/>
    <property type="match status" value="1"/>
</dbReference>
<evidence type="ECO:0000313" key="3">
    <source>
        <dbReference type="EMBL" id="CAE0445799.1"/>
    </source>
</evidence>
<name>A0A7S3PNZ3_9STRA</name>
<dbReference type="InterPro" id="IPR036305">
    <property type="entry name" value="RGS_sf"/>
</dbReference>
<dbReference type="InterPro" id="IPR016137">
    <property type="entry name" value="RGS"/>
</dbReference>
<dbReference type="PROSITE" id="PS50132">
    <property type="entry name" value="RGS"/>
    <property type="match status" value="1"/>
</dbReference>
<keyword evidence="1" id="KW-1133">Transmembrane helix</keyword>
<dbReference type="PANTHER" id="PTHR10845:SF192">
    <property type="entry name" value="DOUBLE HIT, ISOFORM B"/>
    <property type="match status" value="1"/>
</dbReference>
<feature type="transmembrane region" description="Helical" evidence="1">
    <location>
        <begin position="169"/>
        <end position="189"/>
    </location>
</feature>
<feature type="domain" description="RGS" evidence="2">
    <location>
        <begin position="278"/>
        <end position="401"/>
    </location>
</feature>
<dbReference type="PANTHER" id="PTHR10845">
    <property type="entry name" value="REGULATOR OF G PROTEIN SIGNALING"/>
    <property type="match status" value="1"/>
</dbReference>
<organism evidence="3">
    <name type="scientific">Aplanochytrium stocchinoi</name>
    <dbReference type="NCBI Taxonomy" id="215587"/>
    <lineage>
        <taxon>Eukaryota</taxon>
        <taxon>Sar</taxon>
        <taxon>Stramenopiles</taxon>
        <taxon>Bigyra</taxon>
        <taxon>Labyrinthulomycetes</taxon>
        <taxon>Thraustochytrida</taxon>
        <taxon>Thraustochytriidae</taxon>
        <taxon>Aplanochytrium</taxon>
    </lineage>
</organism>
<dbReference type="InterPro" id="IPR044926">
    <property type="entry name" value="RGS_subdomain_2"/>
</dbReference>
<keyword evidence="1" id="KW-0472">Membrane</keyword>
<feature type="transmembrane region" description="Helical" evidence="1">
    <location>
        <begin position="201"/>
        <end position="221"/>
    </location>
</feature>
<protein>
    <recommendedName>
        <fullName evidence="2">RGS domain-containing protein</fullName>
    </recommendedName>
</protein>
<dbReference type="AlphaFoldDB" id="A0A7S3PNZ3"/>
<keyword evidence="1" id="KW-0812">Transmembrane</keyword>